<dbReference type="InterPro" id="IPR011706">
    <property type="entry name" value="Cu-oxidase_C"/>
</dbReference>
<evidence type="ECO:0000313" key="9">
    <source>
        <dbReference type="EMBL" id="PAJ70098.1"/>
    </source>
</evidence>
<dbReference type="GO" id="GO:0005507">
    <property type="term" value="F:copper ion binding"/>
    <property type="evidence" value="ECO:0007669"/>
    <property type="project" value="InterPro"/>
</dbReference>
<evidence type="ECO:0000313" key="10">
    <source>
        <dbReference type="Proteomes" id="UP000215771"/>
    </source>
</evidence>
<organism evidence="9 10">
    <name type="scientific">Corynebacterium hadale</name>
    <dbReference type="NCBI Taxonomy" id="2026255"/>
    <lineage>
        <taxon>Bacteria</taxon>
        <taxon>Bacillati</taxon>
        <taxon>Actinomycetota</taxon>
        <taxon>Actinomycetes</taxon>
        <taxon>Mycobacteriales</taxon>
        <taxon>Corynebacteriaceae</taxon>
        <taxon>Corynebacterium</taxon>
    </lineage>
</organism>
<name>A0A269PDY0_9CORY</name>
<feature type="domain" description="Plastocyanin-like" evidence="7">
    <location>
        <begin position="362"/>
        <end position="476"/>
    </location>
</feature>
<dbReference type="InterPro" id="IPR045087">
    <property type="entry name" value="Cu-oxidase_fam"/>
</dbReference>
<sequence>MNRRTFFRGIVLSSAAVLAACASGQPTPRGAKEEARPLPIPPLDQGRLVGGAREFELTAQEGHAEILPGVRTKTWGFNGDFLGPTLYMRNGETVRMTVRNQVSEPTVVHWHGMHLPADADGGPALAFAPGEQWQPEWTVRQDAATLWYHPHPHGVSALHAYRGLAGGIVIADDDADALGLPSTYGVDDIPVVITDAKFTDDGQLDETIDPTYGLLGDTPLINGITKPKLEARASRLRLRLLNGTTMRFHNLSFGTPVHVIATDQGLLERPVEVDSILLSPGERAEVILDLEAGKTAKLRSIGVPDGGGLPDEEVANGFGLGDTFDLLEITGPASGSSGDLPSSLAAAPEVSSDDVQAAVEREFRLNGFQINEQSMDMDRIDFVIDKEGPEVWTVTNENADWPHNFHIHNARFRVLGVEGGELAFTDGWHDTVYIPPLATVRLYVDIPFLPNPEYAFMYHCHMLFHEDEGMMGQFKILDRPQ</sequence>
<evidence type="ECO:0000256" key="4">
    <source>
        <dbReference type="SAM" id="MobiDB-lite"/>
    </source>
</evidence>
<protein>
    <submittedName>
        <fullName evidence="9">Copper oxidase</fullName>
    </submittedName>
</protein>
<dbReference type="InterPro" id="IPR011707">
    <property type="entry name" value="Cu-oxidase-like_N"/>
</dbReference>
<dbReference type="GO" id="GO:0016491">
    <property type="term" value="F:oxidoreductase activity"/>
    <property type="evidence" value="ECO:0007669"/>
    <property type="project" value="UniProtKB-KW"/>
</dbReference>
<reference evidence="9 10" key="1">
    <citation type="submission" date="2017-08" db="EMBL/GenBank/DDBJ databases">
        <authorList>
            <person name="de Groot N.N."/>
        </authorList>
    </citation>
    <scope>NUCLEOTIDE SEQUENCE [LARGE SCALE GENOMIC DNA]</scope>
    <source>
        <strain evidence="9 10">NBT06-6</strain>
    </source>
</reference>
<feature type="domain" description="Plastocyanin-like" evidence="6">
    <location>
        <begin position="234"/>
        <end position="291"/>
    </location>
</feature>
<gene>
    <name evidence="9" type="ORF">CIG21_05875</name>
</gene>
<dbReference type="InterPro" id="IPR002355">
    <property type="entry name" value="Cu_oxidase_Cu_BS"/>
</dbReference>
<evidence type="ECO:0000259" key="6">
    <source>
        <dbReference type="Pfam" id="PF00394"/>
    </source>
</evidence>
<feature type="chain" id="PRO_5039114093" evidence="5">
    <location>
        <begin position="20"/>
        <end position="481"/>
    </location>
</feature>
<dbReference type="PROSITE" id="PS00080">
    <property type="entry name" value="MULTICOPPER_OXIDASE2"/>
    <property type="match status" value="1"/>
</dbReference>
<keyword evidence="3" id="KW-0560">Oxidoreductase</keyword>
<dbReference type="PANTHER" id="PTHR48267:SF1">
    <property type="entry name" value="BILIRUBIN OXIDASE"/>
    <property type="match status" value="1"/>
</dbReference>
<feature type="region of interest" description="Disordered" evidence="4">
    <location>
        <begin position="24"/>
        <end position="44"/>
    </location>
</feature>
<evidence type="ECO:0000259" key="7">
    <source>
        <dbReference type="Pfam" id="PF07731"/>
    </source>
</evidence>
<dbReference type="Pfam" id="PF00394">
    <property type="entry name" value="Cu-oxidase"/>
    <property type="match status" value="1"/>
</dbReference>
<dbReference type="Gene3D" id="2.60.40.420">
    <property type="entry name" value="Cupredoxins - blue copper proteins"/>
    <property type="match status" value="3"/>
</dbReference>
<evidence type="ECO:0000256" key="2">
    <source>
        <dbReference type="ARBA" id="ARBA00022723"/>
    </source>
</evidence>
<keyword evidence="5" id="KW-0732">Signal</keyword>
<feature type="domain" description="Plastocyanin-like" evidence="8">
    <location>
        <begin position="59"/>
        <end position="173"/>
    </location>
</feature>
<dbReference type="CDD" id="cd13890">
    <property type="entry name" value="CuRO_3_CueO_FtsP"/>
    <property type="match status" value="1"/>
</dbReference>
<evidence type="ECO:0000256" key="5">
    <source>
        <dbReference type="SAM" id="SignalP"/>
    </source>
</evidence>
<dbReference type="CDD" id="cd04232">
    <property type="entry name" value="CuRO_1_CueO_FtsP"/>
    <property type="match status" value="1"/>
</dbReference>
<dbReference type="Pfam" id="PF07731">
    <property type="entry name" value="Cu-oxidase_2"/>
    <property type="match status" value="1"/>
</dbReference>
<dbReference type="SUPFAM" id="SSF49503">
    <property type="entry name" value="Cupredoxins"/>
    <property type="match status" value="3"/>
</dbReference>
<dbReference type="InterPro" id="IPR001117">
    <property type="entry name" value="Cu-oxidase_2nd"/>
</dbReference>
<comment type="similarity">
    <text evidence="1">Belongs to the multicopper oxidase family.</text>
</comment>
<proteinExistence type="inferred from homology"/>
<dbReference type="PANTHER" id="PTHR48267">
    <property type="entry name" value="CUPREDOXIN SUPERFAMILY PROTEIN"/>
    <property type="match status" value="1"/>
</dbReference>
<dbReference type="PROSITE" id="PS51257">
    <property type="entry name" value="PROKAR_LIPOPROTEIN"/>
    <property type="match status" value="1"/>
</dbReference>
<evidence type="ECO:0000259" key="8">
    <source>
        <dbReference type="Pfam" id="PF07732"/>
    </source>
</evidence>
<dbReference type="EMBL" id="NQMQ01000011">
    <property type="protein sequence ID" value="PAJ70098.1"/>
    <property type="molecule type" value="Genomic_DNA"/>
</dbReference>
<dbReference type="AlphaFoldDB" id="A0A269PDY0"/>
<feature type="signal peptide" evidence="5">
    <location>
        <begin position="1"/>
        <end position="19"/>
    </location>
</feature>
<dbReference type="InterPro" id="IPR008972">
    <property type="entry name" value="Cupredoxin"/>
</dbReference>
<evidence type="ECO:0000256" key="1">
    <source>
        <dbReference type="ARBA" id="ARBA00010609"/>
    </source>
</evidence>
<dbReference type="Proteomes" id="UP000215771">
    <property type="component" value="Unassembled WGS sequence"/>
</dbReference>
<dbReference type="Pfam" id="PF07732">
    <property type="entry name" value="Cu-oxidase_3"/>
    <property type="match status" value="1"/>
</dbReference>
<keyword evidence="2" id="KW-0479">Metal-binding</keyword>
<accession>A0A269PDY0</accession>
<evidence type="ECO:0000256" key="3">
    <source>
        <dbReference type="ARBA" id="ARBA00023002"/>
    </source>
</evidence>
<comment type="caution">
    <text evidence="9">The sequence shown here is derived from an EMBL/GenBank/DDBJ whole genome shotgun (WGS) entry which is preliminary data.</text>
</comment>